<feature type="transmembrane region" description="Helical" evidence="5">
    <location>
        <begin position="108"/>
        <end position="128"/>
    </location>
</feature>
<accession>A0ABR7D381</accession>
<evidence type="ECO:0000256" key="3">
    <source>
        <dbReference type="ARBA" id="ARBA00022989"/>
    </source>
</evidence>
<evidence type="ECO:0000259" key="6">
    <source>
        <dbReference type="Pfam" id="PF01694"/>
    </source>
</evidence>
<dbReference type="Proteomes" id="UP000646484">
    <property type="component" value="Unassembled WGS sequence"/>
</dbReference>
<keyword evidence="7" id="KW-0645">Protease</keyword>
<comment type="caution">
    <text evidence="7">The sequence shown here is derived from an EMBL/GenBank/DDBJ whole genome shotgun (WGS) entry which is preliminary data.</text>
</comment>
<organism evidence="7 8">
    <name type="scientific">Butyricimonas hominis</name>
    <dbReference type="NCBI Taxonomy" id="2763032"/>
    <lineage>
        <taxon>Bacteria</taxon>
        <taxon>Pseudomonadati</taxon>
        <taxon>Bacteroidota</taxon>
        <taxon>Bacteroidia</taxon>
        <taxon>Bacteroidales</taxon>
        <taxon>Odoribacteraceae</taxon>
        <taxon>Butyricimonas</taxon>
    </lineage>
</organism>
<dbReference type="Gene3D" id="1.20.1540.10">
    <property type="entry name" value="Rhomboid-like"/>
    <property type="match status" value="1"/>
</dbReference>
<name>A0ABR7D381_9BACT</name>
<evidence type="ECO:0000256" key="1">
    <source>
        <dbReference type="ARBA" id="ARBA00004141"/>
    </source>
</evidence>
<keyword evidence="7" id="KW-0378">Hydrolase</keyword>
<evidence type="ECO:0000256" key="5">
    <source>
        <dbReference type="SAM" id="Phobius"/>
    </source>
</evidence>
<dbReference type="PANTHER" id="PTHR43066">
    <property type="entry name" value="RHOMBOID-RELATED PROTEIN"/>
    <property type="match status" value="1"/>
</dbReference>
<evidence type="ECO:0000313" key="7">
    <source>
        <dbReference type="EMBL" id="MBC5622391.1"/>
    </source>
</evidence>
<comment type="subcellular location">
    <subcellularLocation>
        <location evidence="1">Membrane</location>
        <topology evidence="1">Multi-pass membrane protein</topology>
    </subcellularLocation>
</comment>
<gene>
    <name evidence="7" type="ORF">H8S64_14925</name>
</gene>
<keyword evidence="3 5" id="KW-1133">Transmembrane helix</keyword>
<feature type="transmembrane region" description="Helical" evidence="5">
    <location>
        <begin position="76"/>
        <end position="101"/>
    </location>
</feature>
<feature type="domain" description="Peptidase S54 rhomboid" evidence="6">
    <location>
        <begin position="38"/>
        <end position="185"/>
    </location>
</feature>
<keyword evidence="4 5" id="KW-0472">Membrane</keyword>
<feature type="transmembrane region" description="Helical" evidence="5">
    <location>
        <begin position="134"/>
        <end position="154"/>
    </location>
</feature>
<evidence type="ECO:0000256" key="4">
    <source>
        <dbReference type="ARBA" id="ARBA00023136"/>
    </source>
</evidence>
<dbReference type="GO" id="GO:0008233">
    <property type="term" value="F:peptidase activity"/>
    <property type="evidence" value="ECO:0007669"/>
    <property type="project" value="UniProtKB-KW"/>
</dbReference>
<feature type="transmembrane region" description="Helical" evidence="5">
    <location>
        <begin position="6"/>
        <end position="27"/>
    </location>
</feature>
<evidence type="ECO:0000313" key="8">
    <source>
        <dbReference type="Proteomes" id="UP000646484"/>
    </source>
</evidence>
<dbReference type="InterPro" id="IPR022764">
    <property type="entry name" value="Peptidase_S54_rhomboid_dom"/>
</dbReference>
<sequence>MITYAILIVTVVVSIACFSNDSLFNKLSYSPYRMIHSKEWYRIISHGFVHADWVHLFVNMFTFLSFGQYVESAFGYLGFSGGSFLLLYFGGMIAASLYDLWKYRDNRYYTSIGASGAVSAVLFTAIFLNPWDKIYLFAAIPIPGIVFGFVYLWYCQYMAKRGGDNINHNAHFYGAVYGFIFPILLEPGLLQIFIQQLLRH</sequence>
<dbReference type="GO" id="GO:0006508">
    <property type="term" value="P:proteolysis"/>
    <property type="evidence" value="ECO:0007669"/>
    <property type="project" value="UniProtKB-KW"/>
</dbReference>
<reference evidence="7 8" key="1">
    <citation type="submission" date="2020-08" db="EMBL/GenBank/DDBJ databases">
        <title>Genome public.</title>
        <authorList>
            <person name="Liu C."/>
            <person name="Sun Q."/>
        </authorList>
    </citation>
    <scope>NUCLEOTIDE SEQUENCE [LARGE SCALE GENOMIC DNA]</scope>
    <source>
        <strain evidence="7 8">NSJ-56</strain>
    </source>
</reference>
<feature type="transmembrane region" description="Helical" evidence="5">
    <location>
        <begin position="175"/>
        <end position="194"/>
    </location>
</feature>
<dbReference type="PANTHER" id="PTHR43066:SF5">
    <property type="entry name" value="RHOMBOID-LIKE PROTEIN 11, CHLOROPLASTIC-RELATED"/>
    <property type="match status" value="1"/>
</dbReference>
<protein>
    <submittedName>
        <fullName evidence="7">Rhomboid family intramembrane serine protease</fullName>
    </submittedName>
</protein>
<evidence type="ECO:0000256" key="2">
    <source>
        <dbReference type="ARBA" id="ARBA00022692"/>
    </source>
</evidence>
<dbReference type="RefSeq" id="WP_099290737.1">
    <property type="nucleotide sequence ID" value="NZ_JACOOH010000006.1"/>
</dbReference>
<dbReference type="Pfam" id="PF01694">
    <property type="entry name" value="Rhomboid"/>
    <property type="match status" value="1"/>
</dbReference>
<proteinExistence type="predicted"/>
<dbReference type="EMBL" id="JACOOH010000006">
    <property type="protein sequence ID" value="MBC5622391.1"/>
    <property type="molecule type" value="Genomic_DNA"/>
</dbReference>
<keyword evidence="8" id="KW-1185">Reference proteome</keyword>
<keyword evidence="2 5" id="KW-0812">Transmembrane</keyword>
<dbReference type="SUPFAM" id="SSF144091">
    <property type="entry name" value="Rhomboid-like"/>
    <property type="match status" value="1"/>
</dbReference>
<dbReference type="InterPro" id="IPR035952">
    <property type="entry name" value="Rhomboid-like_sf"/>
</dbReference>